<name>A0ABU2FKN6_9EURY</name>
<reference evidence="1 2" key="1">
    <citation type="submission" date="2022-06" db="EMBL/GenBank/DDBJ databases">
        <title>Halomicroarcula sp. a new haloarchaeum isolate from saline soil.</title>
        <authorList>
            <person name="Strakova D."/>
            <person name="Galisteo C."/>
            <person name="Sanchez-Porro C."/>
            <person name="Ventosa A."/>
        </authorList>
    </citation>
    <scope>NUCLEOTIDE SEQUENCE [LARGE SCALE GENOMIC DNA]</scope>
    <source>
        <strain evidence="1 2">S3CR25-11</strain>
    </source>
</reference>
<evidence type="ECO:0000313" key="2">
    <source>
        <dbReference type="Proteomes" id="UP001268864"/>
    </source>
</evidence>
<gene>
    <name evidence="1" type="ORF">NDI86_02005</name>
</gene>
<dbReference type="Pfam" id="PF24443">
    <property type="entry name" value="DUF7562"/>
    <property type="match status" value="1"/>
</dbReference>
<dbReference type="EMBL" id="JAMQOS010000001">
    <property type="protein sequence ID" value="MDS0280877.1"/>
    <property type="molecule type" value="Genomic_DNA"/>
</dbReference>
<evidence type="ECO:0000313" key="1">
    <source>
        <dbReference type="EMBL" id="MDS0280877.1"/>
    </source>
</evidence>
<evidence type="ECO:0008006" key="3">
    <source>
        <dbReference type="Google" id="ProtNLM"/>
    </source>
</evidence>
<comment type="caution">
    <text evidence="1">The sequence shown here is derived from an EMBL/GenBank/DDBJ whole genome shotgun (WGS) entry which is preliminary data.</text>
</comment>
<dbReference type="Proteomes" id="UP001268864">
    <property type="component" value="Unassembled WGS sequence"/>
</dbReference>
<organism evidence="1 2">
    <name type="scientific">Haloarcula onubensis</name>
    <dbReference type="NCBI Taxonomy" id="2950539"/>
    <lineage>
        <taxon>Archaea</taxon>
        <taxon>Methanobacteriati</taxon>
        <taxon>Methanobacteriota</taxon>
        <taxon>Stenosarchaea group</taxon>
        <taxon>Halobacteria</taxon>
        <taxon>Halobacteriales</taxon>
        <taxon>Haloarculaceae</taxon>
        <taxon>Haloarcula</taxon>
    </lineage>
</organism>
<dbReference type="RefSeq" id="WP_310898722.1">
    <property type="nucleotide sequence ID" value="NZ_JAMQOS010000001.1"/>
</dbReference>
<dbReference type="InterPro" id="IPR055984">
    <property type="entry name" value="DUF7562"/>
</dbReference>
<keyword evidence="2" id="KW-1185">Reference proteome</keyword>
<sequence length="94" mass="10745">MFGSRRGGETVTCIACGAECPRSDAREYDKHGDRWDRQDKSFEYLCKACFTETCRQPRDGLEATLAAAEAGETDRETFLRQFRELAGDRNVERE</sequence>
<proteinExistence type="predicted"/>
<protein>
    <recommendedName>
        <fullName evidence="3">Small CPxCG-related zinc finger protein</fullName>
    </recommendedName>
</protein>
<accession>A0ABU2FKN6</accession>